<evidence type="ECO:0000313" key="7">
    <source>
        <dbReference type="EMBL" id="APT90138.1"/>
    </source>
</evidence>
<evidence type="ECO:0000256" key="4">
    <source>
        <dbReference type="PIRSR" id="PIRSR015582-1"/>
    </source>
</evidence>
<evidence type="ECO:0000313" key="8">
    <source>
        <dbReference type="Proteomes" id="UP000185469"/>
    </source>
</evidence>
<reference evidence="7 8" key="1">
    <citation type="submission" date="2014-08" db="EMBL/GenBank/DDBJ databases">
        <title>Complete genome sequence of Corynebacterium sphenisci CECT 5990(T) (=DSM 44792(T)), isolated from healthy wild penguins.</title>
        <authorList>
            <person name="Ruckert C."/>
            <person name="Albersmeier A."/>
            <person name="Winkler A."/>
            <person name="Kalinowski J."/>
        </authorList>
    </citation>
    <scope>NUCLEOTIDE SEQUENCE [LARGE SCALE GENOMIC DNA]</scope>
    <source>
        <strain evidence="7 8">DSM 44792</strain>
    </source>
</reference>
<dbReference type="InterPro" id="IPR005000">
    <property type="entry name" value="Aldolase/citrate-lyase_domain"/>
</dbReference>
<dbReference type="AlphaFoldDB" id="A0A1L7CWE1"/>
<evidence type="ECO:0000256" key="1">
    <source>
        <dbReference type="ARBA" id="ARBA00001946"/>
    </source>
</evidence>
<dbReference type="KEGG" id="csph:CSPHI_02560"/>
<evidence type="ECO:0000259" key="6">
    <source>
        <dbReference type="Pfam" id="PF03328"/>
    </source>
</evidence>
<dbReference type="GO" id="GO:0003824">
    <property type="term" value="F:catalytic activity"/>
    <property type="evidence" value="ECO:0007669"/>
    <property type="project" value="InterPro"/>
</dbReference>
<accession>A0A1L7CWE1</accession>
<dbReference type="PANTHER" id="PTHR32308:SF10">
    <property type="entry name" value="CITRATE LYASE SUBUNIT BETA"/>
    <property type="match status" value="1"/>
</dbReference>
<dbReference type="Proteomes" id="UP000185469">
    <property type="component" value="Chromosome"/>
</dbReference>
<dbReference type="EMBL" id="CP009248">
    <property type="protein sequence ID" value="APT90138.1"/>
    <property type="molecule type" value="Genomic_DNA"/>
</dbReference>
<name>A0A1L7CWE1_9CORY</name>
<gene>
    <name evidence="7" type="ORF">CSPHI_02560</name>
</gene>
<keyword evidence="2 5" id="KW-0479">Metal-binding</keyword>
<feature type="binding site" evidence="4">
    <location>
        <position position="125"/>
    </location>
    <ligand>
        <name>substrate</name>
    </ligand>
</feature>
<dbReference type="RefSeq" id="WP_075691361.1">
    <property type="nucleotide sequence ID" value="NZ_CP009248.1"/>
</dbReference>
<feature type="binding site" evidence="5">
    <location>
        <position position="125"/>
    </location>
    <ligand>
        <name>Mg(2+)</name>
        <dbReference type="ChEBI" id="CHEBI:18420"/>
    </ligand>
</feature>
<dbReference type="GO" id="GO:0006107">
    <property type="term" value="P:oxaloacetate metabolic process"/>
    <property type="evidence" value="ECO:0007669"/>
    <property type="project" value="TreeGrafter"/>
</dbReference>
<dbReference type="PIRSF" id="PIRSF015582">
    <property type="entry name" value="Cit_lyase_B"/>
    <property type="match status" value="1"/>
</dbReference>
<evidence type="ECO:0000256" key="5">
    <source>
        <dbReference type="PIRSR" id="PIRSR015582-2"/>
    </source>
</evidence>
<proteinExistence type="predicted"/>
<sequence>MSAWIPPGPAILFVPADRPDRWARAAERADAVIIDLEDGCRPEHRERARARLRAAAAAGELDPGRTIVRITPADSGEQAADLAALAGGPIELVMLPKAESAGQVAAVARAEGAPPGGYRVIALAETPAGVLAAERIAAAEGAVALFWGAEDLVAGLGGTDSRHADGSYRDIPRHARARVRLAAAAAGVAALDAVHLDIGDAAGLRAEARDAVALGFAATCCIHPDQVDVIRDAYLPTAERADWARRLIAAAAAHPGAFRFEGAMVDAPLIRQAEAIVRRLPRGDRS</sequence>
<dbReference type="PANTHER" id="PTHR32308">
    <property type="entry name" value="LYASE BETA SUBUNIT, PUTATIVE (AFU_ORTHOLOGUE AFUA_4G13030)-RELATED"/>
    <property type="match status" value="1"/>
</dbReference>
<evidence type="ECO:0000256" key="3">
    <source>
        <dbReference type="ARBA" id="ARBA00022842"/>
    </source>
</evidence>
<evidence type="ECO:0000256" key="2">
    <source>
        <dbReference type="ARBA" id="ARBA00022723"/>
    </source>
</evidence>
<feature type="domain" description="HpcH/HpaI aldolase/citrate lyase" evidence="6">
    <location>
        <begin position="11"/>
        <end position="224"/>
    </location>
</feature>
<dbReference type="InterPro" id="IPR011206">
    <property type="entry name" value="Citrate_lyase_beta/mcl1/mcl2"/>
</dbReference>
<protein>
    <recommendedName>
        <fullName evidence="6">HpcH/HpaI aldolase/citrate lyase domain-containing protein</fullName>
    </recommendedName>
</protein>
<feature type="binding site" evidence="5">
    <location>
        <position position="151"/>
    </location>
    <ligand>
        <name>Mg(2+)</name>
        <dbReference type="ChEBI" id="CHEBI:18420"/>
    </ligand>
</feature>
<keyword evidence="8" id="KW-1185">Reference proteome</keyword>
<feature type="binding site" evidence="4">
    <location>
        <position position="69"/>
    </location>
    <ligand>
        <name>substrate</name>
    </ligand>
</feature>
<comment type="cofactor">
    <cofactor evidence="1">
        <name>Mg(2+)</name>
        <dbReference type="ChEBI" id="CHEBI:18420"/>
    </cofactor>
</comment>
<dbReference type="OrthoDB" id="5172636at2"/>
<dbReference type="InterPro" id="IPR040442">
    <property type="entry name" value="Pyrv_kinase-like_dom_sf"/>
</dbReference>
<dbReference type="Gene3D" id="3.20.20.60">
    <property type="entry name" value="Phosphoenolpyruvate-binding domains"/>
    <property type="match status" value="1"/>
</dbReference>
<keyword evidence="3 5" id="KW-0460">Magnesium</keyword>
<dbReference type="SUPFAM" id="SSF51621">
    <property type="entry name" value="Phosphoenolpyruvate/pyruvate domain"/>
    <property type="match status" value="1"/>
</dbReference>
<dbReference type="STRING" id="1437874.CSPHI_02560"/>
<organism evidence="7 8">
    <name type="scientific">Corynebacterium sphenisci DSM 44792</name>
    <dbReference type="NCBI Taxonomy" id="1437874"/>
    <lineage>
        <taxon>Bacteria</taxon>
        <taxon>Bacillati</taxon>
        <taxon>Actinomycetota</taxon>
        <taxon>Actinomycetes</taxon>
        <taxon>Mycobacteriales</taxon>
        <taxon>Corynebacteriaceae</taxon>
        <taxon>Corynebacterium</taxon>
    </lineage>
</organism>
<dbReference type="InterPro" id="IPR015813">
    <property type="entry name" value="Pyrv/PenolPyrv_kinase-like_dom"/>
</dbReference>
<dbReference type="Pfam" id="PF03328">
    <property type="entry name" value="HpcH_HpaI"/>
    <property type="match status" value="1"/>
</dbReference>
<dbReference type="GO" id="GO:0000287">
    <property type="term" value="F:magnesium ion binding"/>
    <property type="evidence" value="ECO:0007669"/>
    <property type="project" value="TreeGrafter"/>
</dbReference>